<dbReference type="InterPro" id="IPR028347">
    <property type="entry name" value="START_dom_prot"/>
</dbReference>
<dbReference type="PROSITE" id="PS50848">
    <property type="entry name" value="START"/>
    <property type="match status" value="1"/>
</dbReference>
<protein>
    <recommendedName>
        <fullName evidence="2">START domain-containing protein</fullName>
    </recommendedName>
</protein>
<organism evidence="3">
    <name type="scientific">Chlorobaculum parvum</name>
    <dbReference type="NCBI Taxonomy" id="274539"/>
    <lineage>
        <taxon>Bacteria</taxon>
        <taxon>Pseudomonadati</taxon>
        <taxon>Chlorobiota</taxon>
        <taxon>Chlorobiia</taxon>
        <taxon>Chlorobiales</taxon>
        <taxon>Chlorobiaceae</taxon>
        <taxon>Chlorobaculum</taxon>
    </lineage>
</organism>
<dbReference type="InterPro" id="IPR002913">
    <property type="entry name" value="START_lipid-bd_dom"/>
</dbReference>
<dbReference type="AlphaFoldDB" id="A0A7C5HFQ0"/>
<dbReference type="EMBL" id="DRSK01000185">
    <property type="protein sequence ID" value="HHE07896.1"/>
    <property type="molecule type" value="Genomic_DNA"/>
</dbReference>
<proteinExistence type="inferred from homology"/>
<dbReference type="Pfam" id="PF03364">
    <property type="entry name" value="Polyketide_cyc"/>
    <property type="match status" value="1"/>
</dbReference>
<evidence type="ECO:0000259" key="2">
    <source>
        <dbReference type="PROSITE" id="PS50848"/>
    </source>
</evidence>
<dbReference type="InterPro" id="IPR005031">
    <property type="entry name" value="COQ10_START"/>
</dbReference>
<accession>A0A7C5HFQ0</accession>
<dbReference type="InterPro" id="IPR023393">
    <property type="entry name" value="START-like_dom_sf"/>
</dbReference>
<comment type="similarity">
    <text evidence="1">Belongs to the ribosome association toxin RatA family.</text>
</comment>
<feature type="domain" description="START" evidence="2">
    <location>
        <begin position="1"/>
        <end position="157"/>
    </location>
</feature>
<evidence type="ECO:0000313" key="3">
    <source>
        <dbReference type="EMBL" id="HHE07896.1"/>
    </source>
</evidence>
<dbReference type="PIRSF" id="PIRSF039033">
    <property type="entry name" value="START_dom"/>
    <property type="match status" value="1"/>
</dbReference>
<evidence type="ECO:0000256" key="1">
    <source>
        <dbReference type="ARBA" id="ARBA00008918"/>
    </source>
</evidence>
<name>A0A7C5HFQ0_9CHLB</name>
<dbReference type="PANTHER" id="PTHR19308">
    <property type="entry name" value="PHOSPHATIDYLCHOLINE TRANSFER PROTEIN"/>
    <property type="match status" value="1"/>
</dbReference>
<dbReference type="GO" id="GO:0005737">
    <property type="term" value="C:cytoplasm"/>
    <property type="evidence" value="ECO:0007669"/>
    <property type="project" value="UniProtKB-ARBA"/>
</dbReference>
<dbReference type="InterPro" id="IPR051213">
    <property type="entry name" value="START_lipid_transfer"/>
</dbReference>
<dbReference type="SUPFAM" id="SSF55961">
    <property type="entry name" value="Bet v1-like"/>
    <property type="match status" value="1"/>
</dbReference>
<sequence length="192" mass="21867">VDHKEIKVFSSNVAGSQVLGFKGEAEFDVPLRKLISLFHDFESYGRWVHQLSEMEVVHKDEANLDYVVRQVLNTPWPIPKREMIVRTELHASEEGALALTMSSAHDFVPVKPDMYRVREAWGAWILLPVNESRVHVTFVMHLDPGIDIPPALSNLALFEVPFYSLQKMRALAQDSSYTPPWPSVVDTHIHIA</sequence>
<gene>
    <name evidence="3" type="ORF">ENL01_03205</name>
</gene>
<dbReference type="GO" id="GO:0008289">
    <property type="term" value="F:lipid binding"/>
    <property type="evidence" value="ECO:0007669"/>
    <property type="project" value="InterPro"/>
</dbReference>
<feature type="non-terminal residue" evidence="3">
    <location>
        <position position="1"/>
    </location>
</feature>
<dbReference type="Proteomes" id="UP000886059">
    <property type="component" value="Unassembled WGS sequence"/>
</dbReference>
<reference evidence="3" key="1">
    <citation type="journal article" date="2020" name="mSystems">
        <title>Genome- and Community-Level Interaction Insights into Carbon Utilization and Element Cycling Functions of Hydrothermarchaeota in Hydrothermal Sediment.</title>
        <authorList>
            <person name="Zhou Z."/>
            <person name="Liu Y."/>
            <person name="Xu W."/>
            <person name="Pan J."/>
            <person name="Luo Z.H."/>
            <person name="Li M."/>
        </authorList>
    </citation>
    <scope>NUCLEOTIDE SEQUENCE [LARGE SCALE GENOMIC DNA]</scope>
    <source>
        <strain evidence="3">HyVt-628</strain>
    </source>
</reference>
<dbReference type="Gene3D" id="3.30.530.20">
    <property type="match status" value="1"/>
</dbReference>
<comment type="caution">
    <text evidence="3">The sequence shown here is derived from an EMBL/GenBank/DDBJ whole genome shotgun (WGS) entry which is preliminary data.</text>
</comment>
<dbReference type="PANTHER" id="PTHR19308:SF14">
    <property type="entry name" value="START DOMAIN-CONTAINING PROTEIN"/>
    <property type="match status" value="1"/>
</dbReference>